<comment type="similarity">
    <text evidence="1 7">Belongs to the thioredoxin family.</text>
</comment>
<dbReference type="Proteomes" id="UP000622317">
    <property type="component" value="Unassembled WGS sequence"/>
</dbReference>
<feature type="active site" description="Nucleophile" evidence="8">
    <location>
        <position position="32"/>
    </location>
</feature>
<keyword evidence="12" id="KW-1185">Reference proteome</keyword>
<dbReference type="GO" id="GO:0005829">
    <property type="term" value="C:cytosol"/>
    <property type="evidence" value="ECO:0007669"/>
    <property type="project" value="TreeGrafter"/>
</dbReference>
<dbReference type="PANTHER" id="PTHR45663">
    <property type="entry name" value="GEO12009P1"/>
    <property type="match status" value="1"/>
</dbReference>
<feature type="disulfide bond" description="Redox-active" evidence="9">
    <location>
        <begin position="32"/>
        <end position="35"/>
    </location>
</feature>
<dbReference type="PROSITE" id="PS00194">
    <property type="entry name" value="THIOREDOXIN_1"/>
    <property type="match status" value="1"/>
</dbReference>
<evidence type="ECO:0000256" key="3">
    <source>
        <dbReference type="ARBA" id="ARBA00022982"/>
    </source>
</evidence>
<evidence type="ECO:0000256" key="5">
    <source>
        <dbReference type="ARBA" id="ARBA00023284"/>
    </source>
</evidence>
<evidence type="ECO:0000256" key="9">
    <source>
        <dbReference type="PIRSR" id="PIRSR000077-4"/>
    </source>
</evidence>
<dbReference type="InterPro" id="IPR013766">
    <property type="entry name" value="Thioredoxin_domain"/>
</dbReference>
<dbReference type="PANTHER" id="PTHR45663:SF11">
    <property type="entry name" value="GEO12009P1"/>
    <property type="match status" value="1"/>
</dbReference>
<dbReference type="PIRSF" id="PIRSF000077">
    <property type="entry name" value="Thioredoxin"/>
    <property type="match status" value="1"/>
</dbReference>
<dbReference type="RefSeq" id="WP_191615293.1">
    <property type="nucleotide sequence ID" value="NZ_JACYFG010000002.1"/>
</dbReference>
<dbReference type="GO" id="GO:0015035">
    <property type="term" value="F:protein-disulfide reductase activity"/>
    <property type="evidence" value="ECO:0007669"/>
    <property type="project" value="UniProtKB-UniRule"/>
</dbReference>
<dbReference type="EMBL" id="JACYFG010000002">
    <property type="protein sequence ID" value="MBD5778174.1"/>
    <property type="molecule type" value="Genomic_DNA"/>
</dbReference>
<evidence type="ECO:0000259" key="10">
    <source>
        <dbReference type="PROSITE" id="PS51352"/>
    </source>
</evidence>
<dbReference type="InterPro" id="IPR036249">
    <property type="entry name" value="Thioredoxin-like_sf"/>
</dbReference>
<feature type="site" description="Deprotonates C-terminal active site Cys" evidence="8">
    <location>
        <position position="26"/>
    </location>
</feature>
<feature type="domain" description="Thioredoxin" evidence="10">
    <location>
        <begin position="1"/>
        <end position="107"/>
    </location>
</feature>
<dbReference type="PROSITE" id="PS51352">
    <property type="entry name" value="THIOREDOXIN_2"/>
    <property type="match status" value="1"/>
</dbReference>
<dbReference type="GO" id="GO:0045454">
    <property type="term" value="P:cell redox homeostasis"/>
    <property type="evidence" value="ECO:0007669"/>
    <property type="project" value="TreeGrafter"/>
</dbReference>
<evidence type="ECO:0000256" key="2">
    <source>
        <dbReference type="ARBA" id="ARBA00022448"/>
    </source>
</evidence>
<name>A0A927F5C5_9BACT</name>
<sequence>MADIINLNEQSFDEAISTASGPVLVDFWAPWCGPCKAIAPLLEEIAGELDGKAAITKVNVDENSAIAAKFNVRAIPTLILFKGGEQVETIVGMIGKDDLKAKIEAHV</sequence>
<evidence type="ECO:0000256" key="6">
    <source>
        <dbReference type="NCBIfam" id="TIGR01068"/>
    </source>
</evidence>
<dbReference type="Pfam" id="PF00085">
    <property type="entry name" value="Thioredoxin"/>
    <property type="match status" value="1"/>
</dbReference>
<dbReference type="NCBIfam" id="TIGR01068">
    <property type="entry name" value="thioredoxin"/>
    <property type="match status" value="1"/>
</dbReference>
<proteinExistence type="inferred from homology"/>
<keyword evidence="2" id="KW-0813">Transport</keyword>
<dbReference type="CDD" id="cd02947">
    <property type="entry name" value="TRX_family"/>
    <property type="match status" value="1"/>
</dbReference>
<organism evidence="11 12">
    <name type="scientific">Pelagicoccus enzymogenes</name>
    <dbReference type="NCBI Taxonomy" id="2773457"/>
    <lineage>
        <taxon>Bacteria</taxon>
        <taxon>Pseudomonadati</taxon>
        <taxon>Verrucomicrobiota</taxon>
        <taxon>Opitutia</taxon>
        <taxon>Puniceicoccales</taxon>
        <taxon>Pelagicoccaceae</taxon>
        <taxon>Pelagicoccus</taxon>
    </lineage>
</organism>
<dbReference type="InterPro" id="IPR005746">
    <property type="entry name" value="Thioredoxin"/>
</dbReference>
<keyword evidence="5 9" id="KW-0676">Redox-active center</keyword>
<gene>
    <name evidence="11" type="primary">trxA</name>
    <name evidence="11" type="ORF">IEN85_01520</name>
</gene>
<evidence type="ECO:0000313" key="12">
    <source>
        <dbReference type="Proteomes" id="UP000622317"/>
    </source>
</evidence>
<dbReference type="FunFam" id="3.40.30.10:FF:000001">
    <property type="entry name" value="Thioredoxin"/>
    <property type="match status" value="1"/>
</dbReference>
<evidence type="ECO:0000256" key="4">
    <source>
        <dbReference type="ARBA" id="ARBA00023157"/>
    </source>
</evidence>
<accession>A0A927F5C5</accession>
<dbReference type="AlphaFoldDB" id="A0A927F5C5"/>
<dbReference type="SUPFAM" id="SSF52833">
    <property type="entry name" value="Thioredoxin-like"/>
    <property type="match status" value="1"/>
</dbReference>
<evidence type="ECO:0000256" key="1">
    <source>
        <dbReference type="ARBA" id="ARBA00008987"/>
    </source>
</evidence>
<evidence type="ECO:0000256" key="8">
    <source>
        <dbReference type="PIRSR" id="PIRSR000077-1"/>
    </source>
</evidence>
<dbReference type="PRINTS" id="PR00421">
    <property type="entry name" value="THIOREDOXIN"/>
</dbReference>
<dbReference type="InterPro" id="IPR017937">
    <property type="entry name" value="Thioredoxin_CS"/>
</dbReference>
<feature type="active site" description="Nucleophile" evidence="8">
    <location>
        <position position="35"/>
    </location>
</feature>
<feature type="site" description="Contributes to redox potential value" evidence="8">
    <location>
        <position position="34"/>
    </location>
</feature>
<evidence type="ECO:0000313" key="11">
    <source>
        <dbReference type="EMBL" id="MBD5778174.1"/>
    </source>
</evidence>
<reference evidence="11" key="1">
    <citation type="submission" date="2020-09" db="EMBL/GenBank/DDBJ databases">
        <title>Pelagicoccus enzymogenes sp. nov. with an EPS production, isolated from marine sediment.</title>
        <authorList>
            <person name="Feng X."/>
        </authorList>
    </citation>
    <scope>NUCLEOTIDE SEQUENCE</scope>
    <source>
        <strain evidence="11">NFK12</strain>
    </source>
</reference>
<comment type="caution">
    <text evidence="11">The sequence shown here is derived from an EMBL/GenBank/DDBJ whole genome shotgun (WGS) entry which is preliminary data.</text>
</comment>
<dbReference type="Gene3D" id="3.40.30.10">
    <property type="entry name" value="Glutaredoxin"/>
    <property type="match status" value="1"/>
</dbReference>
<evidence type="ECO:0000256" key="7">
    <source>
        <dbReference type="PIRNR" id="PIRNR000077"/>
    </source>
</evidence>
<keyword evidence="4 9" id="KW-1015">Disulfide bond</keyword>
<keyword evidence="3" id="KW-0249">Electron transport</keyword>
<feature type="site" description="Contributes to redox potential value" evidence="8">
    <location>
        <position position="33"/>
    </location>
</feature>
<protein>
    <recommendedName>
        <fullName evidence="6 7">Thioredoxin</fullName>
    </recommendedName>
</protein>